<dbReference type="SMART" id="SM00248">
    <property type="entry name" value="ANK"/>
    <property type="match status" value="11"/>
</dbReference>
<dbReference type="InterPro" id="IPR053137">
    <property type="entry name" value="NLR-like"/>
</dbReference>
<dbReference type="PANTHER" id="PTHR46082:SF11">
    <property type="entry name" value="AAA+ ATPASE DOMAIN-CONTAINING PROTEIN-RELATED"/>
    <property type="match status" value="1"/>
</dbReference>
<feature type="repeat" description="ANK" evidence="2">
    <location>
        <begin position="1055"/>
        <end position="1083"/>
    </location>
</feature>
<dbReference type="InterPro" id="IPR000845">
    <property type="entry name" value="Nucleoside_phosphorylase_d"/>
</dbReference>
<gene>
    <name evidence="5" type="ORF">NLU13_0870</name>
</gene>
<dbReference type="InterPro" id="IPR035994">
    <property type="entry name" value="Nucleoside_phosphorylase_sf"/>
</dbReference>
<accession>A0AA39LBX3</accession>
<dbReference type="Pfam" id="PF01048">
    <property type="entry name" value="PNP_UDP_1"/>
    <property type="match status" value="1"/>
</dbReference>
<dbReference type="PANTHER" id="PTHR46082">
    <property type="entry name" value="ATP/GTP-BINDING PROTEIN-RELATED"/>
    <property type="match status" value="1"/>
</dbReference>
<evidence type="ECO:0000259" key="4">
    <source>
        <dbReference type="Pfam" id="PF24883"/>
    </source>
</evidence>
<feature type="domain" description="Nephrocystin 3-like N-terminal" evidence="4">
    <location>
        <begin position="382"/>
        <end position="541"/>
    </location>
</feature>
<dbReference type="Gene3D" id="1.25.40.20">
    <property type="entry name" value="Ankyrin repeat-containing domain"/>
    <property type="match status" value="3"/>
</dbReference>
<name>A0AA39LBX3_SARSR</name>
<dbReference type="Pfam" id="PF12796">
    <property type="entry name" value="Ank_2"/>
    <property type="match status" value="3"/>
</dbReference>
<organism evidence="5 6">
    <name type="scientific">Sarocladium strictum</name>
    <name type="common">Black bundle disease fungus</name>
    <name type="synonym">Acremonium strictum</name>
    <dbReference type="NCBI Taxonomy" id="5046"/>
    <lineage>
        <taxon>Eukaryota</taxon>
        <taxon>Fungi</taxon>
        <taxon>Dikarya</taxon>
        <taxon>Ascomycota</taxon>
        <taxon>Pezizomycotina</taxon>
        <taxon>Sordariomycetes</taxon>
        <taxon>Hypocreomycetidae</taxon>
        <taxon>Hypocreales</taxon>
        <taxon>Sarocladiaceae</taxon>
        <taxon>Sarocladium</taxon>
    </lineage>
</organism>
<dbReference type="InterPro" id="IPR002110">
    <property type="entry name" value="Ankyrin_rpt"/>
</dbReference>
<feature type="domain" description="Nucleoside phosphorylase" evidence="3">
    <location>
        <begin position="10"/>
        <end position="300"/>
    </location>
</feature>
<evidence type="ECO:0000259" key="3">
    <source>
        <dbReference type="Pfam" id="PF01048"/>
    </source>
</evidence>
<sequence>MPELEEYTVGWICAVGVEYVAAQEFLDEEHPRICEQHANDDNLYALGSISGHNVVIACLPDGSYGTNSAAAVARDLLRTFTNIKFGMMVGIGGGPGTRKPDIRLGDVVVSSVHRDAGAVLQYDFGKAIQGEDFKTTGHLDAPPRLLSAAVQDLKARYERQANGLHESVNTVLQKNRRLNKKYQRPPETSDRLFKSAFQHMDPDEACDTTCALQEDQLVPRQERDEEEDDITTVHYGLIASGNSLMKNAEIRDRLVEEKGILCFEMEAAGLMNHFRCIVIRGICDYSDTHKNDDWQGYAAMAAAAYAKDLIRRIPPAKVAAETSLKLSEVYRNTHEIKAIATETKMDVSELVDHSQRRRVREWLAPPDPFVDFDEALKRRHEDTGKWFLDSDTYHHWKTTVHAFLWVHARPGCGKTVLSSTIIQDLQGLSRDIGTVLYFYFTFTDTSKQSPKKMLSSLVWQLYTNAPSTQDLVHAAEKTSGPTFETLSALFKQMIQVAGPTVVVLDALDECPQEGGANKETTSWINGFRTWKTDVRMLVTSRYEEHIRRPFSTWVDKSETFELKARYVENDISRYVHSAVRSHEGLKRWHSRPSIQDEIEEELTKKADGMFRWVSCQLDVLERCLDLPTLRKAMRELPKDLYETYLRIIDTVPDEHRRHLIRILQLLTYSGESFELRALVDALAVEVDQEPAFREENRMPDPEEILAYSTSLARLVPFKDHKDETSYAVQLAHFSVREWLVQENPNYTTMAPELAEVHARESICRVYLSYLCELDALRRKKNMETEVWLDQTRSERIWSWYPTRRPLTYRAEASWAGNARFVASTSSVVREQAASFCQRRGLLFGRRRGDVLDIELRLEERQLIIDWLRRDTPQDVMLAHALIRASHHGLSTIVDDLIQNGADPRGHPKAPRTPLHASARAGFLEVVQLLVSKYHVGLDDLCQEDEASTALALACEGGHEAIAEFLLEQGADPNARRLPPPGEYVHPWRFGDLYRRRQLRPGENVPSWQFAYITPVHFAAYRGNLRLVSLLLEHEADIHVRLPIKPGDYVDWRRGPLEAACRSGHLKTVQILLDRGAQLGPVDEDNDALSCINVSHTGQGTRGEFILALLRYSAVTQWDGLKTWSERALGMMCESGSNNLLEVIDIALESGADLNATPIKQKTALQHLCQRRANSRTLALIELLLAKGASPHTQGVHGGALHSIWAIPWPLSQYRESPSEQNTREEIIKCLLRHKVDINAGVGSSIGTPLMAACTIPNQHPRTVEFLLANGADVQAKGGMYGTALQAACYYHVDLNTVRILLENGAECRASGGIEGSALRIAAEENKLDLFELLLGYECDDEEVELCRQARLYMAETRQSFSALTDR</sequence>
<reference evidence="5" key="1">
    <citation type="submission" date="2022-10" db="EMBL/GenBank/DDBJ databases">
        <title>Determination and structural analysis of whole genome sequence of Sarocladium strictum F4-1.</title>
        <authorList>
            <person name="Hu L."/>
            <person name="Jiang Y."/>
        </authorList>
    </citation>
    <scope>NUCLEOTIDE SEQUENCE</scope>
    <source>
        <strain evidence="5">F4-1</strain>
    </source>
</reference>
<dbReference type="Pfam" id="PF24883">
    <property type="entry name" value="NPHP3_N"/>
    <property type="match status" value="1"/>
</dbReference>
<keyword evidence="1" id="KW-0677">Repeat</keyword>
<evidence type="ECO:0000256" key="2">
    <source>
        <dbReference type="PROSITE-ProRule" id="PRU00023"/>
    </source>
</evidence>
<dbReference type="PRINTS" id="PR01415">
    <property type="entry name" value="ANKYRIN"/>
</dbReference>
<dbReference type="GO" id="GO:0003824">
    <property type="term" value="F:catalytic activity"/>
    <property type="evidence" value="ECO:0007669"/>
    <property type="project" value="InterPro"/>
</dbReference>
<feature type="repeat" description="ANK" evidence="2">
    <location>
        <begin position="1010"/>
        <end position="1042"/>
    </location>
</feature>
<dbReference type="SUPFAM" id="SSF52540">
    <property type="entry name" value="P-loop containing nucleoside triphosphate hydrolases"/>
    <property type="match status" value="1"/>
</dbReference>
<keyword evidence="6" id="KW-1185">Reference proteome</keyword>
<evidence type="ECO:0000256" key="1">
    <source>
        <dbReference type="ARBA" id="ARBA00022737"/>
    </source>
</evidence>
<dbReference type="PROSITE" id="PS50088">
    <property type="entry name" value="ANK_REPEAT"/>
    <property type="match status" value="3"/>
</dbReference>
<protein>
    <submittedName>
        <fullName evidence="5">Uncharacterized protein</fullName>
    </submittedName>
</protein>
<evidence type="ECO:0000313" key="6">
    <source>
        <dbReference type="Proteomes" id="UP001175261"/>
    </source>
</evidence>
<keyword evidence="2" id="KW-0040">ANK repeat</keyword>
<dbReference type="SUPFAM" id="SSF53167">
    <property type="entry name" value="Purine and uridine phosphorylases"/>
    <property type="match status" value="1"/>
</dbReference>
<proteinExistence type="predicted"/>
<dbReference type="PROSITE" id="PS50297">
    <property type="entry name" value="ANK_REP_REGION"/>
    <property type="match status" value="2"/>
</dbReference>
<dbReference type="Gene3D" id="3.40.50.300">
    <property type="entry name" value="P-loop containing nucleotide triphosphate hydrolases"/>
    <property type="match status" value="1"/>
</dbReference>
<dbReference type="Gene3D" id="3.40.50.1580">
    <property type="entry name" value="Nucleoside phosphorylase domain"/>
    <property type="match status" value="1"/>
</dbReference>
<dbReference type="InterPro" id="IPR056884">
    <property type="entry name" value="NPHP3-like_N"/>
</dbReference>
<dbReference type="EMBL" id="JAPDFR010000001">
    <property type="protein sequence ID" value="KAK0391369.1"/>
    <property type="molecule type" value="Genomic_DNA"/>
</dbReference>
<evidence type="ECO:0000313" key="5">
    <source>
        <dbReference type="EMBL" id="KAK0391369.1"/>
    </source>
</evidence>
<dbReference type="InterPro" id="IPR027417">
    <property type="entry name" value="P-loop_NTPase"/>
</dbReference>
<comment type="caution">
    <text evidence="5">The sequence shown here is derived from an EMBL/GenBank/DDBJ whole genome shotgun (WGS) entry which is preliminary data.</text>
</comment>
<dbReference type="Proteomes" id="UP001175261">
    <property type="component" value="Unassembled WGS sequence"/>
</dbReference>
<dbReference type="GO" id="GO:0009116">
    <property type="term" value="P:nucleoside metabolic process"/>
    <property type="evidence" value="ECO:0007669"/>
    <property type="project" value="InterPro"/>
</dbReference>
<feature type="repeat" description="ANK" evidence="2">
    <location>
        <begin position="945"/>
        <end position="977"/>
    </location>
</feature>
<dbReference type="SUPFAM" id="SSF48403">
    <property type="entry name" value="Ankyrin repeat"/>
    <property type="match status" value="2"/>
</dbReference>
<dbReference type="InterPro" id="IPR036770">
    <property type="entry name" value="Ankyrin_rpt-contain_sf"/>
</dbReference>